<accession>A0A1X7T8P6</accession>
<name>A0A1X7T8P6_AMPQE</name>
<proteinExistence type="predicted"/>
<keyword evidence="1" id="KW-0812">Transmembrane</keyword>
<sequence>MVLVTITVQPVSINTTLNSTVVFSCEAVADGLSFTVNNQEATLDTVIAKGFRVTTDNNNGTIRAELQAKAYDYNNNTEVRCRALTHDPLQLQFSNTTILMIQGLLDSVVDLDYTFINGSSVLLRWTAPYTLDNVPITGYYIVNGLVNITTTNKSIILSATNPDPFILNNVSVSPINDVGIGSSNNISFYYERVPLINPPVSIVPVIDGQIILLNISIDVSTLCKGKYPNSITVSILNTTSTVINNASIPLQVNDQLMITGVITVPNNLNTFIVNVSMSNNGGTFNKIPSFTFGFPGPVTNINSSTDNCSTISVTWTAPDGVSILYYILRIYDFITGSLVNITAVDDTNYQFVDNNLFIHRYTYVITGVNELGEGISNNATFSYQRVPRSTNMGTLSLDKLAYTQDVVITQFYIPIIVECTGEAPEHVTVTVQCNGTDSSTTYQIRNMNDITGLISVPLYEQCNISIVFSNEAGSSEPFILAFDTYPNITTTSTTPTTSTISSLDIIIPVIITVIAGFIVMALLLIIVILCKLRRHPHTSASPVLIKRNEAYEFKQVTPKTNKNVAYDVVNLDS</sequence>
<evidence type="ECO:0000313" key="3">
    <source>
        <dbReference type="EnsemblMetazoa" id="Aqu2.1.10637_001"/>
    </source>
</evidence>
<feature type="transmembrane region" description="Helical" evidence="1">
    <location>
        <begin position="505"/>
        <end position="529"/>
    </location>
</feature>
<evidence type="ECO:0000259" key="2">
    <source>
        <dbReference type="SMART" id="SM00060"/>
    </source>
</evidence>
<feature type="domain" description="Fibronectin type-III" evidence="2">
    <location>
        <begin position="295"/>
        <end position="374"/>
    </location>
</feature>
<dbReference type="SMART" id="SM00060">
    <property type="entry name" value="FN3"/>
    <property type="match status" value="2"/>
</dbReference>
<dbReference type="Gene3D" id="2.60.40.10">
    <property type="entry name" value="Immunoglobulins"/>
    <property type="match status" value="1"/>
</dbReference>
<dbReference type="SUPFAM" id="SSF49265">
    <property type="entry name" value="Fibronectin type III"/>
    <property type="match status" value="1"/>
</dbReference>
<dbReference type="InterPro" id="IPR003961">
    <property type="entry name" value="FN3_dom"/>
</dbReference>
<feature type="domain" description="Fibronectin type-III" evidence="2">
    <location>
        <begin position="105"/>
        <end position="181"/>
    </location>
</feature>
<dbReference type="EnsemblMetazoa" id="Aqu2.1.10637_001">
    <property type="protein sequence ID" value="Aqu2.1.10637_001"/>
    <property type="gene ID" value="Aqu2.1.10637"/>
</dbReference>
<dbReference type="InParanoid" id="A0A1X7T8P6"/>
<dbReference type="CDD" id="cd00063">
    <property type="entry name" value="FN3"/>
    <property type="match status" value="1"/>
</dbReference>
<dbReference type="AlphaFoldDB" id="A0A1X7T8P6"/>
<protein>
    <recommendedName>
        <fullName evidence="2">Fibronectin type-III domain-containing protein</fullName>
    </recommendedName>
</protein>
<dbReference type="InterPro" id="IPR036116">
    <property type="entry name" value="FN3_sf"/>
</dbReference>
<keyword evidence="1" id="KW-0472">Membrane</keyword>
<evidence type="ECO:0000256" key="1">
    <source>
        <dbReference type="SAM" id="Phobius"/>
    </source>
</evidence>
<organism evidence="3">
    <name type="scientific">Amphimedon queenslandica</name>
    <name type="common">Sponge</name>
    <dbReference type="NCBI Taxonomy" id="400682"/>
    <lineage>
        <taxon>Eukaryota</taxon>
        <taxon>Metazoa</taxon>
        <taxon>Porifera</taxon>
        <taxon>Demospongiae</taxon>
        <taxon>Heteroscleromorpha</taxon>
        <taxon>Haplosclerida</taxon>
        <taxon>Niphatidae</taxon>
        <taxon>Amphimedon</taxon>
    </lineage>
</organism>
<keyword evidence="1" id="KW-1133">Transmembrane helix</keyword>
<reference evidence="3" key="1">
    <citation type="submission" date="2017-05" db="UniProtKB">
        <authorList>
            <consortium name="EnsemblMetazoa"/>
        </authorList>
    </citation>
    <scope>IDENTIFICATION</scope>
</reference>
<dbReference type="InterPro" id="IPR013783">
    <property type="entry name" value="Ig-like_fold"/>
</dbReference>